<dbReference type="EMBL" id="CALNXK010000023">
    <property type="protein sequence ID" value="CAH3110673.1"/>
    <property type="molecule type" value="Genomic_DNA"/>
</dbReference>
<evidence type="ECO:0000313" key="1">
    <source>
        <dbReference type="EMBL" id="CAH3110673.1"/>
    </source>
</evidence>
<reference evidence="1 2" key="1">
    <citation type="submission" date="2022-05" db="EMBL/GenBank/DDBJ databases">
        <authorList>
            <consortium name="Genoscope - CEA"/>
            <person name="William W."/>
        </authorList>
    </citation>
    <scope>NUCLEOTIDE SEQUENCE [LARGE SCALE GENOMIC DNA]</scope>
</reference>
<proteinExistence type="predicted"/>
<name>A0ABN8NLQ3_9CNID</name>
<gene>
    <name evidence="1" type="ORF">PLOB_00019647</name>
</gene>
<evidence type="ECO:0000313" key="2">
    <source>
        <dbReference type="Proteomes" id="UP001159405"/>
    </source>
</evidence>
<comment type="caution">
    <text evidence="1">The sequence shown here is derived from an EMBL/GenBank/DDBJ whole genome shotgun (WGS) entry which is preliminary data.</text>
</comment>
<dbReference type="Proteomes" id="UP001159405">
    <property type="component" value="Unassembled WGS sequence"/>
</dbReference>
<keyword evidence="2" id="KW-1185">Reference proteome</keyword>
<accession>A0ABN8NLQ3</accession>
<protein>
    <submittedName>
        <fullName evidence="1">Uncharacterized protein</fullName>
    </submittedName>
</protein>
<sequence>MAVFRSVFSYISKHTKCVKLPWYLSVMSSSSAEIGDVLLSDTTGNQIRPDKHVLLYRRNVSCKLATCRVVKFLCKDWKQAADFSYESWNHRIMESGTQGIRD</sequence>
<organism evidence="1 2">
    <name type="scientific">Porites lobata</name>
    <dbReference type="NCBI Taxonomy" id="104759"/>
    <lineage>
        <taxon>Eukaryota</taxon>
        <taxon>Metazoa</taxon>
        <taxon>Cnidaria</taxon>
        <taxon>Anthozoa</taxon>
        <taxon>Hexacorallia</taxon>
        <taxon>Scleractinia</taxon>
        <taxon>Fungiina</taxon>
        <taxon>Poritidae</taxon>
        <taxon>Porites</taxon>
    </lineage>
</organism>